<dbReference type="SMART" id="SM00567">
    <property type="entry name" value="EZ_HEAT"/>
    <property type="match status" value="3"/>
</dbReference>
<organism evidence="2">
    <name type="scientific">marine metagenome</name>
    <dbReference type="NCBI Taxonomy" id="408172"/>
    <lineage>
        <taxon>unclassified sequences</taxon>
        <taxon>metagenomes</taxon>
        <taxon>ecological metagenomes</taxon>
    </lineage>
</organism>
<name>A0A381VSH4_9ZZZZ</name>
<feature type="transmembrane region" description="Helical" evidence="1">
    <location>
        <begin position="16"/>
        <end position="39"/>
    </location>
</feature>
<dbReference type="Pfam" id="PF13646">
    <property type="entry name" value="HEAT_2"/>
    <property type="match status" value="1"/>
</dbReference>
<evidence type="ECO:0000256" key="1">
    <source>
        <dbReference type="SAM" id="Phobius"/>
    </source>
</evidence>
<evidence type="ECO:0000313" key="2">
    <source>
        <dbReference type="EMBL" id="SVA43219.1"/>
    </source>
</evidence>
<protein>
    <recommendedName>
        <fullName evidence="3">HEAT repeat domain-containing protein</fullName>
    </recommendedName>
</protein>
<proteinExistence type="predicted"/>
<dbReference type="PANTHER" id="PTHR12697:SF5">
    <property type="entry name" value="DEOXYHYPUSINE HYDROXYLASE"/>
    <property type="match status" value="1"/>
</dbReference>
<dbReference type="AlphaFoldDB" id="A0A381VSH4"/>
<dbReference type="SUPFAM" id="SSF48371">
    <property type="entry name" value="ARM repeat"/>
    <property type="match status" value="1"/>
</dbReference>
<dbReference type="Gene3D" id="1.25.10.10">
    <property type="entry name" value="Leucine-rich Repeat Variant"/>
    <property type="match status" value="1"/>
</dbReference>
<keyword evidence="1" id="KW-0812">Transmembrane</keyword>
<gene>
    <name evidence="2" type="ORF">METZ01_LOCUS96073</name>
</gene>
<dbReference type="GO" id="GO:0016491">
    <property type="term" value="F:oxidoreductase activity"/>
    <property type="evidence" value="ECO:0007669"/>
    <property type="project" value="TreeGrafter"/>
</dbReference>
<dbReference type="EMBL" id="UINC01009647">
    <property type="protein sequence ID" value="SVA43219.1"/>
    <property type="molecule type" value="Genomic_DNA"/>
</dbReference>
<dbReference type="InterPro" id="IPR004155">
    <property type="entry name" value="PBS_lyase_HEAT"/>
</dbReference>
<dbReference type="PANTHER" id="PTHR12697">
    <property type="entry name" value="PBS LYASE HEAT-LIKE PROTEIN"/>
    <property type="match status" value="1"/>
</dbReference>
<dbReference type="InterPro" id="IPR016024">
    <property type="entry name" value="ARM-type_fold"/>
</dbReference>
<keyword evidence="1" id="KW-1133">Transmembrane helix</keyword>
<sequence>MSATSIKESNPSKVYVLFYSFFLIPLVIAVIGTSFIIIVKFLTLEPKSASDLLNDVKIGSANKRWQSAFELSKILTSKTENFEDNLFRNQLITAYNRSIHDDEKVRIYLALAMGQTGDQFYGETLRIGLNDDKLMTRLAAIKALGMLQYDSSVEDLRDIITDKNREVIEHLSVVVSLGNMEEKSIIPDLIPLLDHEEVNIRWDTALSLAKLGDKSGHKIIADLMDRSYYSSFPEVDTEEANQAMRVAIKVSSVFKNDMFKEKLVILAESDENMQIRDTAIKTLKQIYGHQS</sequence>
<evidence type="ECO:0008006" key="3">
    <source>
        <dbReference type="Google" id="ProtNLM"/>
    </source>
</evidence>
<reference evidence="2" key="1">
    <citation type="submission" date="2018-05" db="EMBL/GenBank/DDBJ databases">
        <authorList>
            <person name="Lanie J.A."/>
            <person name="Ng W.-L."/>
            <person name="Kazmierczak K.M."/>
            <person name="Andrzejewski T.M."/>
            <person name="Davidsen T.M."/>
            <person name="Wayne K.J."/>
            <person name="Tettelin H."/>
            <person name="Glass J.I."/>
            <person name="Rusch D."/>
            <person name="Podicherti R."/>
            <person name="Tsui H.-C.T."/>
            <person name="Winkler M.E."/>
        </authorList>
    </citation>
    <scope>NUCLEOTIDE SEQUENCE</scope>
</reference>
<accession>A0A381VSH4</accession>
<dbReference type="InterPro" id="IPR011989">
    <property type="entry name" value="ARM-like"/>
</dbReference>
<keyword evidence="1" id="KW-0472">Membrane</keyword>